<dbReference type="EMBL" id="ML119150">
    <property type="protein sequence ID" value="RPB09630.1"/>
    <property type="molecule type" value="Genomic_DNA"/>
</dbReference>
<name>A0A3N4KGL3_9PEZI</name>
<reference evidence="1 2" key="1">
    <citation type="journal article" date="2018" name="Nat. Ecol. Evol.">
        <title>Pezizomycetes genomes reveal the molecular basis of ectomycorrhizal truffle lifestyle.</title>
        <authorList>
            <person name="Murat C."/>
            <person name="Payen T."/>
            <person name="Noel B."/>
            <person name="Kuo A."/>
            <person name="Morin E."/>
            <person name="Chen J."/>
            <person name="Kohler A."/>
            <person name="Krizsan K."/>
            <person name="Balestrini R."/>
            <person name="Da Silva C."/>
            <person name="Montanini B."/>
            <person name="Hainaut M."/>
            <person name="Levati E."/>
            <person name="Barry K.W."/>
            <person name="Belfiori B."/>
            <person name="Cichocki N."/>
            <person name="Clum A."/>
            <person name="Dockter R.B."/>
            <person name="Fauchery L."/>
            <person name="Guy J."/>
            <person name="Iotti M."/>
            <person name="Le Tacon F."/>
            <person name="Lindquist E.A."/>
            <person name="Lipzen A."/>
            <person name="Malagnac F."/>
            <person name="Mello A."/>
            <person name="Molinier V."/>
            <person name="Miyauchi S."/>
            <person name="Poulain J."/>
            <person name="Riccioni C."/>
            <person name="Rubini A."/>
            <person name="Sitrit Y."/>
            <person name="Splivallo R."/>
            <person name="Traeger S."/>
            <person name="Wang M."/>
            <person name="Zifcakova L."/>
            <person name="Wipf D."/>
            <person name="Zambonelli A."/>
            <person name="Paolocci F."/>
            <person name="Nowrousian M."/>
            <person name="Ottonello S."/>
            <person name="Baldrian P."/>
            <person name="Spatafora J.W."/>
            <person name="Henrissat B."/>
            <person name="Nagy L.G."/>
            <person name="Aury J.M."/>
            <person name="Wincker P."/>
            <person name="Grigoriev I.V."/>
            <person name="Bonfante P."/>
            <person name="Martin F.M."/>
        </authorList>
    </citation>
    <scope>NUCLEOTIDE SEQUENCE [LARGE SCALE GENOMIC DNA]</scope>
    <source>
        <strain evidence="1 2">CCBAS932</strain>
    </source>
</reference>
<evidence type="ECO:0000313" key="2">
    <source>
        <dbReference type="Proteomes" id="UP000277580"/>
    </source>
</evidence>
<proteinExistence type="predicted"/>
<dbReference type="OrthoDB" id="5340751at2759"/>
<evidence type="ECO:0000313" key="1">
    <source>
        <dbReference type="EMBL" id="RPB09630.1"/>
    </source>
</evidence>
<keyword evidence="2" id="KW-1185">Reference proteome</keyword>
<sequence length="148" mass="17344">MNFGVSCQRDQKFFESALSKIKKIDYMMRKAGFTKETFIDIEISRNTVSEKEMDRLAILYCVVHMGESLGGVKEPHRWHSIISKEAFDMVKKRRNSSGHDYEHPEKRMDYEDMWTFLTVDCMKIKAMIEEAIKILDDHLHGTEAEMTA</sequence>
<dbReference type="InParanoid" id="A0A3N4KGL3"/>
<organism evidence="1 2">
    <name type="scientific">Morchella conica CCBAS932</name>
    <dbReference type="NCBI Taxonomy" id="1392247"/>
    <lineage>
        <taxon>Eukaryota</taxon>
        <taxon>Fungi</taxon>
        <taxon>Dikarya</taxon>
        <taxon>Ascomycota</taxon>
        <taxon>Pezizomycotina</taxon>
        <taxon>Pezizomycetes</taxon>
        <taxon>Pezizales</taxon>
        <taxon>Morchellaceae</taxon>
        <taxon>Morchella</taxon>
    </lineage>
</organism>
<dbReference type="AlphaFoldDB" id="A0A3N4KGL3"/>
<gene>
    <name evidence="1" type="ORF">P167DRAFT_577078</name>
</gene>
<accession>A0A3N4KGL3</accession>
<dbReference type="Proteomes" id="UP000277580">
    <property type="component" value="Unassembled WGS sequence"/>
</dbReference>
<protein>
    <submittedName>
        <fullName evidence="1">Uncharacterized protein</fullName>
    </submittedName>
</protein>